<dbReference type="SUPFAM" id="SSF82693">
    <property type="entry name" value="Multidrug efflux transporter AcrB pore domain, PN1, PN2, PC1 and PC2 subdomains"/>
    <property type="match status" value="3"/>
</dbReference>
<dbReference type="Gene3D" id="3.30.70.1320">
    <property type="entry name" value="Multidrug efflux transporter AcrB pore domain like"/>
    <property type="match status" value="1"/>
</dbReference>
<evidence type="ECO:0000313" key="9">
    <source>
        <dbReference type="Proteomes" id="UP001165481"/>
    </source>
</evidence>
<dbReference type="Gene3D" id="3.30.70.1430">
    <property type="entry name" value="Multidrug efflux transporter AcrB pore domain"/>
    <property type="match status" value="2"/>
</dbReference>
<proteinExistence type="predicted"/>
<feature type="transmembrane region" description="Helical" evidence="7">
    <location>
        <begin position="874"/>
        <end position="897"/>
    </location>
</feature>
<dbReference type="SUPFAM" id="SSF82714">
    <property type="entry name" value="Multidrug efflux transporter AcrB TolC docking domain, DN and DC subdomains"/>
    <property type="match status" value="2"/>
</dbReference>
<keyword evidence="1" id="KW-0813">Transport</keyword>
<sequence length="1060" mass="113545">MAEKAGGGRGGGAVNFSRLFILRPIATLLISLTITVLGAVAYRFLPVAPIPQVDTPTIMVSASLAGASPETMAATVAMPLERAMGQIAGITELTSSSSQGSTHLVIQFDLSRDVDGAARDVQAAINAARTLLPSAMKTLPTYHKANPSDAPIVMLALTSDKLNRGQLYDLASSKLQQRIAQVKGVGQVSLRGGALPAIRIDLKPKMLESQGLALDTVRSAIEAATTDSPRGLIAGDASTWWIEANGQLTRAADYRDIIVAYKNGAPVRLQDVANVYDSVQDIYSAGYLNGVPSISISVTRQAGANMLETIQAIKDLMPTLNAMLPGGTKLTLAIDRSANIRDSLYETEKTLIFSVILVICVVYLFLRNGRAVLIPAAALPISLIGTFGIMYLCGYTLDTLSMMALIVSTGFVVDDAIVVLENISRHIEEGASPMQGALAGSREISFTVFSMTSSLIAVFIPLFFLSGVIGRYFREFAVTLAAALVVSMFVSLTLTPMLSGRLLGRPQDRAPESGRKNPAVRLLDCFSRFLKKLHAGYVKSLGGVMRHKALTLFILLLTVAGNVFLFIVIDKGLFPNQDTGMLMGAVRTDQATSFTAMEPVLKQVAARIEKDPDVRYVISSTGGGGFGSRNTGMFFVRLKTWGTQRHTSAAEIANRLTRQGAGVPGAQLFMMAAQDFRIGGRSANATYQYSLQCDNLETLRAWSPKVYAVMAGLKELTSVDTDEESGGIEAKLEIDREAAARYGLDVRDIDTFLNNAFAQRQIATQYQVLNQYYSIIGLDRSWTKDPQVLSRLRVTTSSGELVPVSAFAKITYAATPLSVAHQSQMATTTIAFNLADGVTLSQAKEAIDRALVSIGLPDEIHGSMQGTAKTYDKLVAQMPVLIAGAIVVIYILLGILYESWIHPLTIISTLPSAGIGAMLLMMATGTPLTVIAFVGILLLIGIVKKNGILMVDFAIAAQRSGMTPEQAVIAACDKRFRPILMTSLAAFFGAVPLIIQTGANGSFNRPLGIAICGGLVVSQVLTLYTTPVVYVYLDRVGSKVKAVRHRIASKLFAWREPAGS</sequence>
<dbReference type="Gene3D" id="3.30.2090.10">
    <property type="entry name" value="Multidrug efflux transporter AcrB TolC docking domain, DN and DC subdomains"/>
    <property type="match status" value="2"/>
</dbReference>
<dbReference type="PANTHER" id="PTHR32063">
    <property type="match status" value="1"/>
</dbReference>
<comment type="caution">
    <text evidence="8">The sequence shown here is derived from an EMBL/GenBank/DDBJ whole genome shotgun (WGS) entry which is preliminary data.</text>
</comment>
<dbReference type="PANTHER" id="PTHR32063:SF34">
    <property type="entry name" value="MULTIDRUG RESISTANCE PROTEIN MDTC"/>
    <property type="match status" value="1"/>
</dbReference>
<evidence type="ECO:0000256" key="2">
    <source>
        <dbReference type="ARBA" id="ARBA00022475"/>
    </source>
</evidence>
<feature type="transmembrane region" description="Helical" evidence="7">
    <location>
        <begin position="930"/>
        <end position="955"/>
    </location>
</feature>
<keyword evidence="6 7" id="KW-0472">Membrane</keyword>
<dbReference type="RefSeq" id="WP_285230515.1">
    <property type="nucleotide sequence ID" value="NZ_JAKZJU020000001.1"/>
</dbReference>
<evidence type="ECO:0000256" key="5">
    <source>
        <dbReference type="ARBA" id="ARBA00022989"/>
    </source>
</evidence>
<feature type="transmembrane region" description="Helical" evidence="7">
    <location>
        <begin position="476"/>
        <end position="499"/>
    </location>
</feature>
<gene>
    <name evidence="8" type="ORF">MUN46_000270</name>
</gene>
<evidence type="ECO:0000256" key="4">
    <source>
        <dbReference type="ARBA" id="ARBA00022692"/>
    </source>
</evidence>
<dbReference type="Pfam" id="PF00873">
    <property type="entry name" value="ACR_tran"/>
    <property type="match status" value="1"/>
</dbReference>
<protein>
    <submittedName>
        <fullName evidence="8">Efflux RND transporter permease subunit</fullName>
    </submittedName>
</protein>
<dbReference type="SUPFAM" id="SSF82866">
    <property type="entry name" value="Multidrug efflux transporter AcrB transmembrane domain"/>
    <property type="match status" value="2"/>
</dbReference>
<feature type="transmembrane region" description="Helical" evidence="7">
    <location>
        <begin position="444"/>
        <end position="464"/>
    </location>
</feature>
<name>A0ABT7IJ47_9BURK</name>
<evidence type="ECO:0000256" key="7">
    <source>
        <dbReference type="SAM" id="Phobius"/>
    </source>
</evidence>
<evidence type="ECO:0000256" key="1">
    <source>
        <dbReference type="ARBA" id="ARBA00022448"/>
    </source>
</evidence>
<dbReference type="Proteomes" id="UP001165481">
    <property type="component" value="Unassembled WGS sequence"/>
</dbReference>
<dbReference type="InterPro" id="IPR001036">
    <property type="entry name" value="Acrflvin-R"/>
</dbReference>
<feature type="transmembrane region" description="Helical" evidence="7">
    <location>
        <begin position="373"/>
        <end position="397"/>
    </location>
</feature>
<keyword evidence="9" id="KW-1185">Reference proteome</keyword>
<dbReference type="Gene3D" id="3.30.70.1440">
    <property type="entry name" value="Multidrug efflux transporter AcrB pore domain"/>
    <property type="match status" value="1"/>
</dbReference>
<feature type="transmembrane region" description="Helical" evidence="7">
    <location>
        <begin position="549"/>
        <end position="569"/>
    </location>
</feature>
<organism evidence="8 9">
    <name type="scientific">Mesosutterella faecium</name>
    <dbReference type="NCBI Taxonomy" id="2925194"/>
    <lineage>
        <taxon>Bacteria</taxon>
        <taxon>Pseudomonadati</taxon>
        <taxon>Pseudomonadota</taxon>
        <taxon>Betaproteobacteria</taxon>
        <taxon>Burkholderiales</taxon>
        <taxon>Sutterellaceae</taxon>
        <taxon>Mesosutterella</taxon>
    </lineage>
</organism>
<feature type="transmembrane region" description="Helical" evidence="7">
    <location>
        <begin position="20"/>
        <end position="45"/>
    </location>
</feature>
<evidence type="ECO:0000256" key="6">
    <source>
        <dbReference type="ARBA" id="ARBA00023136"/>
    </source>
</evidence>
<reference evidence="8" key="1">
    <citation type="submission" date="2023-03" db="EMBL/GenBank/DDBJ databases">
        <title>Mesosutterella sp. nov. isolated from porcine feces.</title>
        <authorList>
            <person name="Yu S."/>
        </authorList>
    </citation>
    <scope>NUCLEOTIDE SEQUENCE</scope>
    <source>
        <strain evidence="8">AGMB02718</strain>
    </source>
</reference>
<dbReference type="EMBL" id="JAKZJU020000001">
    <property type="protein sequence ID" value="MDL2058399.1"/>
    <property type="molecule type" value="Genomic_DNA"/>
</dbReference>
<keyword evidence="5 7" id="KW-1133">Transmembrane helix</keyword>
<keyword evidence="4 7" id="KW-0812">Transmembrane</keyword>
<evidence type="ECO:0000256" key="3">
    <source>
        <dbReference type="ARBA" id="ARBA00022519"/>
    </source>
</evidence>
<keyword evidence="3" id="KW-0997">Cell inner membrane</keyword>
<feature type="transmembrane region" description="Helical" evidence="7">
    <location>
        <begin position="350"/>
        <end position="366"/>
    </location>
</feature>
<feature type="transmembrane region" description="Helical" evidence="7">
    <location>
        <begin position="1007"/>
        <end position="1033"/>
    </location>
</feature>
<dbReference type="Gene3D" id="1.20.1640.10">
    <property type="entry name" value="Multidrug efflux transporter AcrB transmembrane domain"/>
    <property type="match status" value="2"/>
</dbReference>
<evidence type="ECO:0000313" key="8">
    <source>
        <dbReference type="EMBL" id="MDL2058399.1"/>
    </source>
</evidence>
<keyword evidence="2" id="KW-1003">Cell membrane</keyword>
<accession>A0ABT7IJ47</accession>
<dbReference type="PRINTS" id="PR00702">
    <property type="entry name" value="ACRIFLAVINRP"/>
</dbReference>
<feature type="transmembrane region" description="Helical" evidence="7">
    <location>
        <begin position="976"/>
        <end position="995"/>
    </location>
</feature>
<dbReference type="InterPro" id="IPR027463">
    <property type="entry name" value="AcrB_DN_DC_subdom"/>
</dbReference>